<dbReference type="Pfam" id="PF09086">
    <property type="entry name" value="DUF1924"/>
    <property type="match status" value="1"/>
</dbReference>
<name>A0ABR6X627_9BURK</name>
<reference evidence="1 2" key="1">
    <citation type="submission" date="2020-08" db="EMBL/GenBank/DDBJ databases">
        <title>Novel species isolated from subtropical streams in China.</title>
        <authorList>
            <person name="Lu H."/>
        </authorList>
    </citation>
    <scope>NUCLEOTIDE SEQUENCE [LARGE SCALE GENOMIC DNA]</scope>
    <source>
        <strain evidence="1 2">KACC 16656</strain>
    </source>
</reference>
<comment type="caution">
    <text evidence="1">The sequence shown here is derived from an EMBL/GenBank/DDBJ whole genome shotgun (WGS) entry which is preliminary data.</text>
</comment>
<accession>A0ABR6X627</accession>
<dbReference type="EMBL" id="JACOFW010000014">
    <property type="protein sequence ID" value="MBC3808256.1"/>
    <property type="molecule type" value="Genomic_DNA"/>
</dbReference>
<protein>
    <submittedName>
        <fullName evidence="1">DUF1924 domain-containing protein</fullName>
    </submittedName>
</protein>
<evidence type="ECO:0000313" key="2">
    <source>
        <dbReference type="Proteomes" id="UP000648257"/>
    </source>
</evidence>
<keyword evidence="2" id="KW-1185">Reference proteome</keyword>
<gene>
    <name evidence="1" type="ORF">H8K52_12960</name>
</gene>
<dbReference type="InterPro" id="IPR015170">
    <property type="entry name" value="DUF1924_SHP"/>
</dbReference>
<dbReference type="SUPFAM" id="SSF48695">
    <property type="entry name" value="Multiheme cytochromes"/>
    <property type="match status" value="1"/>
</dbReference>
<proteinExistence type="predicted"/>
<dbReference type="SUPFAM" id="SSF46626">
    <property type="entry name" value="Cytochrome c"/>
    <property type="match status" value="1"/>
</dbReference>
<dbReference type="Proteomes" id="UP000648257">
    <property type="component" value="Unassembled WGS sequence"/>
</dbReference>
<dbReference type="InterPro" id="IPR036280">
    <property type="entry name" value="Multihaem_cyt_sf"/>
</dbReference>
<organism evidence="1 2">
    <name type="scientific">Undibacterium seohonense</name>
    <dbReference type="NCBI Taxonomy" id="1344950"/>
    <lineage>
        <taxon>Bacteria</taxon>
        <taxon>Pseudomonadati</taxon>
        <taxon>Pseudomonadota</taxon>
        <taxon>Betaproteobacteria</taxon>
        <taxon>Burkholderiales</taxon>
        <taxon>Oxalobacteraceae</taxon>
        <taxon>Undibacterium</taxon>
    </lineage>
</organism>
<sequence>MCGLAISATAQAETPQSILKQYEAQSKQTVSPDRGRVLFTTNHGRDWWCDSCHGNPPTQAVKHALTGKSITPLAPAFSPERFTDVTADVPQHRITNSAWFIHKHDDVSAQTWKLAAVKSPSNCIACHQQANLGDFNEHRVHIPR</sequence>
<evidence type="ECO:0000313" key="1">
    <source>
        <dbReference type="EMBL" id="MBC3808256.1"/>
    </source>
</evidence>
<dbReference type="InterPro" id="IPR036909">
    <property type="entry name" value="Cyt_c-like_dom_sf"/>
</dbReference>
<dbReference type="Gene3D" id="1.10.760.10">
    <property type="entry name" value="Cytochrome c-like domain"/>
    <property type="match status" value="1"/>
</dbReference>